<dbReference type="RefSeq" id="WP_282839233.1">
    <property type="nucleotide sequence ID" value="NZ_JASCXW010000011.1"/>
</dbReference>
<organism evidence="3 4">
    <name type="scientific">Peloplasma aerotolerans</name>
    <dbReference type="NCBI Taxonomy" id="3044389"/>
    <lineage>
        <taxon>Bacteria</taxon>
        <taxon>Bacillati</taxon>
        <taxon>Mycoplasmatota</taxon>
        <taxon>Mollicutes</taxon>
        <taxon>Acholeplasmatales</taxon>
        <taxon>Acholeplasmataceae</taxon>
        <taxon>Peloplasma</taxon>
    </lineage>
</organism>
<evidence type="ECO:0000256" key="1">
    <source>
        <dbReference type="ARBA" id="ARBA00022801"/>
    </source>
</evidence>
<gene>
    <name evidence="3" type="ORF">QJ521_04460</name>
</gene>
<evidence type="ECO:0000313" key="4">
    <source>
        <dbReference type="Proteomes" id="UP001431532"/>
    </source>
</evidence>
<dbReference type="InterPro" id="IPR039329">
    <property type="entry name" value="SIAE"/>
</dbReference>
<dbReference type="GO" id="GO:0005975">
    <property type="term" value="P:carbohydrate metabolic process"/>
    <property type="evidence" value="ECO:0007669"/>
    <property type="project" value="TreeGrafter"/>
</dbReference>
<feature type="domain" description="Sialate O-acetylesterase" evidence="2">
    <location>
        <begin position="149"/>
        <end position="380"/>
    </location>
</feature>
<dbReference type="EMBL" id="JASCXW010000011">
    <property type="protein sequence ID" value="MDI6452808.1"/>
    <property type="molecule type" value="Genomic_DNA"/>
</dbReference>
<dbReference type="InterPro" id="IPR036514">
    <property type="entry name" value="SGNH_hydro_sf"/>
</dbReference>
<dbReference type="PANTHER" id="PTHR22901">
    <property type="entry name" value="SIALATE O-ACETYLESTERASE"/>
    <property type="match status" value="1"/>
</dbReference>
<keyword evidence="4" id="KW-1185">Reference proteome</keyword>
<dbReference type="GO" id="GO:0001681">
    <property type="term" value="F:sialate O-acetylesterase activity"/>
    <property type="evidence" value="ECO:0007669"/>
    <property type="project" value="InterPro"/>
</dbReference>
<dbReference type="PROSITE" id="PS51257">
    <property type="entry name" value="PROKAR_LIPOPROTEIN"/>
    <property type="match status" value="1"/>
</dbReference>
<reference evidence="3" key="1">
    <citation type="submission" date="2023-05" db="EMBL/GenBank/DDBJ databases">
        <title>Mariniplasma microaerophilum sp. nov., a novel anaerobic mollicute isolated from terrestrial mud volcano, Taman Peninsula, Russia.</title>
        <authorList>
            <person name="Khomyakova M.A."/>
            <person name="Merkel A.Y."/>
            <person name="Slobodkin A.I."/>
        </authorList>
    </citation>
    <scope>NUCLEOTIDE SEQUENCE</scope>
    <source>
        <strain evidence="3">M4Ah</strain>
    </source>
</reference>
<comment type="caution">
    <text evidence="3">The sequence shown here is derived from an EMBL/GenBank/DDBJ whole genome shotgun (WGS) entry which is preliminary data.</text>
</comment>
<dbReference type="SUPFAM" id="SSF52266">
    <property type="entry name" value="SGNH hydrolase"/>
    <property type="match status" value="1"/>
</dbReference>
<evidence type="ECO:0000313" key="3">
    <source>
        <dbReference type="EMBL" id="MDI6452808.1"/>
    </source>
</evidence>
<dbReference type="Proteomes" id="UP001431532">
    <property type="component" value="Unassembled WGS sequence"/>
</dbReference>
<evidence type="ECO:0000259" key="2">
    <source>
        <dbReference type="Pfam" id="PF03629"/>
    </source>
</evidence>
<accession>A0AAW6U9I5</accession>
<dbReference type="AlphaFoldDB" id="A0AAW6U9I5"/>
<name>A0AAW6U9I5_9MOLU</name>
<protein>
    <submittedName>
        <fullName evidence="3">Sialate O-acetylesterase</fullName>
    </submittedName>
</protein>
<dbReference type="InterPro" id="IPR005181">
    <property type="entry name" value="SASA"/>
</dbReference>
<dbReference type="PANTHER" id="PTHR22901:SF0">
    <property type="entry name" value="SIALATE O-ACETYLESTERASE"/>
    <property type="match status" value="1"/>
</dbReference>
<dbReference type="Pfam" id="PF03629">
    <property type="entry name" value="SASA"/>
    <property type="match status" value="1"/>
</dbReference>
<proteinExistence type="predicted"/>
<sequence>MCERYLMLAFLSTLIILLTACHKTSTEVNKMMDALNLNLISTNDNLLTSMEPTFDIDYSVPLEKSRFLFEPIFSDSMVLQANAVIKFHGSHDTDGKIALMFNGQTYYSEVTTNQLFSFYIGYYTHGGPYEMTLYTKTSKYVFKDIMIGEVYLMSGQSNMAITMSQILNSANSAYTQKIKQDIDDIDKEKIRFITVGILGSSEPLNKFQTHQTYPWEVLSSDNALNVSATAFYFAQEILNQYDIPVGIIISAVGATYTNTWIPKVDAIGMDSTYVKNISDADTPSQYYNGMIAPLKHMIFRGVIWYQGEGQDVKYEENVTKLIHGWRREFSNPNLKFLIVGLPRFDFDLPNTQESWFQVRKQQQRLANIEGVTYSVNIDLGILSSQTNDPIHPYDKDLIGKRAAHAFMDAFYEAPGIWTSPRLIYAGYLDGKLILKFSNVGEGIYLTDKKTGFEVSSDGIRFSYAEPKLVDHETIELNARLDNVQAIRYGYSYSFQEVFGSNGQPGSLSELVCVFNSGHYPLDQFLIYT</sequence>
<keyword evidence="1" id="KW-0378">Hydrolase</keyword>
<dbReference type="Gene3D" id="3.40.50.1110">
    <property type="entry name" value="SGNH hydrolase"/>
    <property type="match status" value="1"/>
</dbReference>